<protein>
    <recommendedName>
        <fullName evidence="3 6">Flagellar basal body rod protein FlgB</fullName>
    </recommendedName>
</protein>
<dbReference type="InterPro" id="IPR019776">
    <property type="entry name" value="Flagellar_basal_body_rod_CS"/>
</dbReference>
<keyword evidence="9" id="KW-1185">Reference proteome</keyword>
<dbReference type="Proteomes" id="UP001596250">
    <property type="component" value="Unassembled WGS sequence"/>
</dbReference>
<evidence type="ECO:0000256" key="1">
    <source>
        <dbReference type="ARBA" id="ARBA00004117"/>
    </source>
</evidence>
<dbReference type="PANTHER" id="PTHR30435:SF12">
    <property type="entry name" value="FLAGELLAR BASAL BODY ROD PROTEIN FLGB"/>
    <property type="match status" value="1"/>
</dbReference>
<evidence type="ECO:0000256" key="2">
    <source>
        <dbReference type="ARBA" id="ARBA00009677"/>
    </source>
</evidence>
<gene>
    <name evidence="8" type="primary">flgB</name>
    <name evidence="8" type="ORF">ACFPXP_07390</name>
</gene>
<comment type="similarity">
    <text evidence="2 6">Belongs to the flagella basal body rod proteins family.</text>
</comment>
<dbReference type="InterPro" id="IPR006300">
    <property type="entry name" value="FlgB"/>
</dbReference>
<dbReference type="NCBIfam" id="TIGR01396">
    <property type="entry name" value="FlgB"/>
    <property type="match status" value="1"/>
</dbReference>
<evidence type="ECO:0000256" key="4">
    <source>
        <dbReference type="ARBA" id="ARBA00023143"/>
    </source>
</evidence>
<name>A0ABW1IMI7_9BACL</name>
<keyword evidence="4 6" id="KW-0975">Bacterial flagellum</keyword>
<evidence type="ECO:0000256" key="5">
    <source>
        <dbReference type="ARBA" id="ARBA00024934"/>
    </source>
</evidence>
<comment type="caution">
    <text evidence="8">The sequence shown here is derived from an EMBL/GenBank/DDBJ whole genome shotgun (WGS) entry which is preliminary data.</text>
</comment>
<comment type="function">
    <text evidence="5 6">Structural component of flagellum, the bacterial motility apparatus. Part of the rod structure of flagellar basal body.</text>
</comment>
<dbReference type="PROSITE" id="PS00588">
    <property type="entry name" value="FLAGELLA_BB_ROD"/>
    <property type="match status" value="1"/>
</dbReference>
<feature type="domain" description="Flagellar basal body rod protein N-terminal" evidence="7">
    <location>
        <begin position="14"/>
        <end position="39"/>
    </location>
</feature>
<evidence type="ECO:0000313" key="8">
    <source>
        <dbReference type="EMBL" id="MFC5986256.1"/>
    </source>
</evidence>
<dbReference type="RefSeq" id="WP_379893587.1">
    <property type="nucleotide sequence ID" value="NZ_CBCSCT010000001.1"/>
</dbReference>
<comment type="subunit">
    <text evidence="6">The basal body constitutes a major portion of the flagellar organelle and consists of a number of rings mounted on a central rod.</text>
</comment>
<dbReference type="Pfam" id="PF00460">
    <property type="entry name" value="Flg_bb_rod"/>
    <property type="match status" value="1"/>
</dbReference>
<comment type="subcellular location">
    <subcellularLocation>
        <location evidence="1 6">Bacterial flagellum basal body</location>
    </subcellularLocation>
</comment>
<dbReference type="PANTHER" id="PTHR30435">
    <property type="entry name" value="FLAGELLAR PROTEIN"/>
    <property type="match status" value="1"/>
</dbReference>
<dbReference type="EMBL" id="JBHSQV010000036">
    <property type="protein sequence ID" value="MFC5986256.1"/>
    <property type="molecule type" value="Genomic_DNA"/>
</dbReference>
<dbReference type="InterPro" id="IPR001444">
    <property type="entry name" value="Flag_bb_rod_N"/>
</dbReference>
<keyword evidence="8" id="KW-0969">Cilium</keyword>
<evidence type="ECO:0000259" key="7">
    <source>
        <dbReference type="Pfam" id="PF00460"/>
    </source>
</evidence>
<evidence type="ECO:0000256" key="6">
    <source>
        <dbReference type="PIRNR" id="PIRNR002889"/>
    </source>
</evidence>
<keyword evidence="8" id="KW-0966">Cell projection</keyword>
<keyword evidence="8" id="KW-0282">Flagellum</keyword>
<sequence>MDMLQSKHLSLIESTINASAMRHKVIANNIANVDTPNFKRSEVLFEELLNQEMNGESSLVGTRTHSKHLPIGPGQPYGIEATIRVDGSTSLNNNQNNVDIDYEMALSAKNQLKYNALIQQMNHELKMFRTSIGGR</sequence>
<reference evidence="9" key="1">
    <citation type="journal article" date="2019" name="Int. J. Syst. Evol. Microbiol.">
        <title>The Global Catalogue of Microorganisms (GCM) 10K type strain sequencing project: providing services to taxonomists for standard genome sequencing and annotation.</title>
        <authorList>
            <consortium name="The Broad Institute Genomics Platform"/>
            <consortium name="The Broad Institute Genome Sequencing Center for Infectious Disease"/>
            <person name="Wu L."/>
            <person name="Ma J."/>
        </authorList>
    </citation>
    <scope>NUCLEOTIDE SEQUENCE [LARGE SCALE GENOMIC DNA]</scope>
    <source>
        <strain evidence="9">CCM 8749</strain>
    </source>
</reference>
<accession>A0ABW1IMI7</accession>
<evidence type="ECO:0000313" key="9">
    <source>
        <dbReference type="Proteomes" id="UP001596250"/>
    </source>
</evidence>
<dbReference type="PIRSF" id="PIRSF002889">
    <property type="entry name" value="Rod_FlgB"/>
    <property type="match status" value="1"/>
</dbReference>
<evidence type="ECO:0000256" key="3">
    <source>
        <dbReference type="ARBA" id="ARBA00014376"/>
    </source>
</evidence>
<organism evidence="8 9">
    <name type="scientific">Marinicrinis lubricantis</name>
    <dbReference type="NCBI Taxonomy" id="2086470"/>
    <lineage>
        <taxon>Bacteria</taxon>
        <taxon>Bacillati</taxon>
        <taxon>Bacillota</taxon>
        <taxon>Bacilli</taxon>
        <taxon>Bacillales</taxon>
        <taxon>Paenibacillaceae</taxon>
    </lineage>
</organism>
<proteinExistence type="inferred from homology"/>